<feature type="transmembrane region" description="Helical" evidence="1">
    <location>
        <begin position="993"/>
        <end position="1019"/>
    </location>
</feature>
<dbReference type="PANTHER" id="PTHR32063">
    <property type="match status" value="1"/>
</dbReference>
<dbReference type="Gene3D" id="1.20.1640.10">
    <property type="entry name" value="Multidrug efflux transporter AcrB transmembrane domain"/>
    <property type="match status" value="2"/>
</dbReference>
<dbReference type="Gene3D" id="3.30.70.1440">
    <property type="entry name" value="Multidrug efflux transporter AcrB pore domain"/>
    <property type="match status" value="1"/>
</dbReference>
<dbReference type="Pfam" id="PF00873">
    <property type="entry name" value="ACR_tran"/>
    <property type="match status" value="1"/>
</dbReference>
<dbReference type="InterPro" id="IPR027463">
    <property type="entry name" value="AcrB_DN_DC_subdom"/>
</dbReference>
<feature type="transmembrane region" description="Helical" evidence="1">
    <location>
        <begin position="425"/>
        <end position="446"/>
    </location>
</feature>
<feature type="transmembrane region" description="Helical" evidence="1">
    <location>
        <begin position="962"/>
        <end position="981"/>
    </location>
</feature>
<reference evidence="2 3" key="1">
    <citation type="submission" date="2017-06" db="EMBL/GenBank/DDBJ databases">
        <title>Whole Genome Sequences of Colwellia marinimaniae MTCD1.</title>
        <authorList>
            <person name="Kusumoto H."/>
            <person name="Inoue M."/>
            <person name="Tanikawa K."/>
            <person name="Maeji H."/>
            <person name="Cameron J.H."/>
            <person name="Bartlett D.H."/>
        </authorList>
    </citation>
    <scope>NUCLEOTIDE SEQUENCE [LARGE SCALE GENOMIC DNA]</scope>
    <source>
        <strain evidence="2 3">MTCD1</strain>
    </source>
</reference>
<dbReference type="SUPFAM" id="SSF82693">
    <property type="entry name" value="Multidrug efflux transporter AcrB pore domain, PN1, PN2, PC1 and PC2 subdomains"/>
    <property type="match status" value="2"/>
</dbReference>
<keyword evidence="1" id="KW-1133">Transmembrane helix</keyword>
<dbReference type="Gene3D" id="3.30.70.1430">
    <property type="entry name" value="Multidrug efflux transporter AcrB pore domain"/>
    <property type="match status" value="2"/>
</dbReference>
<dbReference type="SUPFAM" id="SSF82714">
    <property type="entry name" value="Multidrug efflux transporter AcrB TolC docking domain, DN and DC subdomains"/>
    <property type="match status" value="2"/>
</dbReference>
<accession>A0ABQ0MWI6</accession>
<evidence type="ECO:0000256" key="1">
    <source>
        <dbReference type="SAM" id="Phobius"/>
    </source>
</evidence>
<gene>
    <name evidence="2" type="ORF">MTCD1_02362</name>
</gene>
<sequence>MIAWFTRNHVAANLLLITILIAGLFSLTNRIPLEVFPSFATERINVKVSLRGATPEDVEKSISIRIEEAIQDLEGVKQISSRSSEGTSSVNIEVESGYDPREMLADIKSRIDEINTFPADAEKPVVSLAARKREVITVTIASIYSEKETREFAEKVRDDLLKIPAITQVELSGVRDYEISIEVPQNKLRQYNLTIAQISSAIADSSTDISAGNLKTQGGDILLRSKGQAYRKDDFEKIAIKTNIDGAILRLSDIAIIKDHFEETPVRTRFNGKQAAFIDVYRIGQQSAIDVADAVKTYINDQQSSLPVGVELSFWDDDSQIIKNRIATLTTSALQGGILVLALLTLFLRPTIAFWVFIGIPISFMGAFIMMPFFGVTLNIMSLFAFILVLGIVVDDAIVTGENIYTHLKTSESGEMAAIRGTQEVALPVTFGILTTIAAFLPLAFIEGNRGALFAQIPVIVIPVLIFSLIESKFILPSHLKNLKLRSEKSKQSKLSQLQQGFADGFERAIIRFYQPLLKRAINNKTTTLVGFTAVFLLILALIFSGWSKFIFFPRIPSETVRATLTLPAGTPFEVTNKYIMKMAEKAEELKQKYIEPATNESVIINILATTGGRGGVSNQGSVRFEMTPPESRELSITSRELVREWRNLIGPIPGAESITFRAEIGRSSDPIHVQFKASSLEILKEVTDKVKVHLATYPTVFDIADSLSNGKEELQIELTAQGRALGLTRVSISNQVRRAFFGSQVQRIQRGRDDVRVMVRLPLNERRTIADLEDLLITTPAGGSVPLSHVAKLIPGKSPSTISRIDRYRTANVSADVEKSNTNMTVLQADLKDYLDELMLQYPGVSHSLEGEAKEQRESFGSLGWSLLFVFFIIYALLAIPFKSYIQPIIVMSIIPFGMIGAVIGHWIMGMELTIMSLLGMLALVGVVVNDSLVLVDFINKKCSEGGDVMEAVLTAGAARFRPVMLTSLTTFIGLMPLLFEQSTQAQFLIPMAVSLGFGILFATFITLLLVPVNYLIVEQIKNVFSAKGARKNSSDRQVA</sequence>
<feature type="transmembrane region" description="Helical" evidence="1">
    <location>
        <begin position="326"/>
        <end position="347"/>
    </location>
</feature>
<dbReference type="InterPro" id="IPR001036">
    <property type="entry name" value="Acrflvin-R"/>
</dbReference>
<dbReference type="Gene3D" id="3.30.70.1320">
    <property type="entry name" value="Multidrug efflux transporter AcrB pore domain like"/>
    <property type="match status" value="1"/>
</dbReference>
<keyword evidence="3" id="KW-1185">Reference proteome</keyword>
<keyword evidence="1" id="KW-0812">Transmembrane</keyword>
<dbReference type="PRINTS" id="PR00702">
    <property type="entry name" value="ACRIFLAVINRP"/>
</dbReference>
<feature type="transmembrane region" description="Helical" evidence="1">
    <location>
        <begin position="452"/>
        <end position="476"/>
    </location>
</feature>
<name>A0ABQ0MWI6_9GAMM</name>
<keyword evidence="1" id="KW-0472">Membrane</keyword>
<protein>
    <submittedName>
        <fullName evidence="2">Acriflavin resistance protein</fullName>
    </submittedName>
</protein>
<dbReference type="PANTHER" id="PTHR32063:SF33">
    <property type="entry name" value="RND SUPERFAMILY EFFLUX PUMP PERMEASE COMPONENT"/>
    <property type="match status" value="1"/>
</dbReference>
<organism evidence="2 3">
    <name type="scientific">Colwellia marinimaniae</name>
    <dbReference type="NCBI Taxonomy" id="1513592"/>
    <lineage>
        <taxon>Bacteria</taxon>
        <taxon>Pseudomonadati</taxon>
        <taxon>Pseudomonadota</taxon>
        <taxon>Gammaproteobacteria</taxon>
        <taxon>Alteromonadales</taxon>
        <taxon>Colwelliaceae</taxon>
        <taxon>Colwellia</taxon>
    </lineage>
</organism>
<proteinExistence type="predicted"/>
<feature type="transmembrane region" description="Helical" evidence="1">
    <location>
        <begin position="916"/>
        <end position="941"/>
    </location>
</feature>
<dbReference type="RefSeq" id="WP_057182816.1">
    <property type="nucleotide sequence ID" value="NZ_BDQM01000018.1"/>
</dbReference>
<evidence type="ECO:0000313" key="2">
    <source>
        <dbReference type="EMBL" id="GAW96741.1"/>
    </source>
</evidence>
<feature type="transmembrane region" description="Helical" evidence="1">
    <location>
        <begin position="864"/>
        <end position="883"/>
    </location>
</feature>
<dbReference type="Proteomes" id="UP000197068">
    <property type="component" value="Unassembled WGS sequence"/>
</dbReference>
<feature type="transmembrane region" description="Helical" evidence="1">
    <location>
        <begin position="890"/>
        <end position="910"/>
    </location>
</feature>
<feature type="transmembrane region" description="Helical" evidence="1">
    <location>
        <begin position="529"/>
        <end position="547"/>
    </location>
</feature>
<dbReference type="EMBL" id="BDQM01000018">
    <property type="protein sequence ID" value="GAW96741.1"/>
    <property type="molecule type" value="Genomic_DNA"/>
</dbReference>
<dbReference type="SUPFAM" id="SSF82866">
    <property type="entry name" value="Multidrug efflux transporter AcrB transmembrane domain"/>
    <property type="match status" value="2"/>
</dbReference>
<comment type="caution">
    <text evidence="2">The sequence shown here is derived from an EMBL/GenBank/DDBJ whole genome shotgun (WGS) entry which is preliminary data.</text>
</comment>
<evidence type="ECO:0000313" key="3">
    <source>
        <dbReference type="Proteomes" id="UP000197068"/>
    </source>
</evidence>
<dbReference type="Gene3D" id="3.30.2090.10">
    <property type="entry name" value="Multidrug efflux transporter AcrB TolC docking domain, DN and DC subdomains"/>
    <property type="match status" value="2"/>
</dbReference>